<keyword evidence="3 5" id="KW-1133">Transmembrane helix</keyword>
<protein>
    <submittedName>
        <fullName evidence="7">O-antigen ligase family protein</fullName>
    </submittedName>
</protein>
<gene>
    <name evidence="7" type="ORF">HKT18_02405</name>
</gene>
<dbReference type="InterPro" id="IPR007016">
    <property type="entry name" value="O-antigen_ligase-rel_domated"/>
</dbReference>
<feature type="transmembrane region" description="Helical" evidence="5">
    <location>
        <begin position="334"/>
        <end position="351"/>
    </location>
</feature>
<dbReference type="InterPro" id="IPR051533">
    <property type="entry name" value="WaaL-like"/>
</dbReference>
<feature type="transmembrane region" description="Helical" evidence="5">
    <location>
        <begin position="280"/>
        <end position="301"/>
    </location>
</feature>
<dbReference type="Proteomes" id="UP000536509">
    <property type="component" value="Unassembled WGS sequence"/>
</dbReference>
<dbReference type="GO" id="GO:0016874">
    <property type="term" value="F:ligase activity"/>
    <property type="evidence" value="ECO:0007669"/>
    <property type="project" value="UniProtKB-KW"/>
</dbReference>
<keyword evidence="2 5" id="KW-0812">Transmembrane</keyword>
<dbReference type="EMBL" id="JABEVX010000001">
    <property type="protein sequence ID" value="NNT71058.1"/>
    <property type="molecule type" value="Genomic_DNA"/>
</dbReference>
<evidence type="ECO:0000256" key="4">
    <source>
        <dbReference type="ARBA" id="ARBA00023136"/>
    </source>
</evidence>
<evidence type="ECO:0000256" key="3">
    <source>
        <dbReference type="ARBA" id="ARBA00022989"/>
    </source>
</evidence>
<feature type="transmembrane region" description="Helical" evidence="5">
    <location>
        <begin position="61"/>
        <end position="82"/>
    </location>
</feature>
<evidence type="ECO:0000259" key="6">
    <source>
        <dbReference type="Pfam" id="PF04932"/>
    </source>
</evidence>
<dbReference type="PANTHER" id="PTHR37422:SF13">
    <property type="entry name" value="LIPOPOLYSACCHARIDE BIOSYNTHESIS PROTEIN PA4999-RELATED"/>
    <property type="match status" value="1"/>
</dbReference>
<proteinExistence type="predicted"/>
<dbReference type="GO" id="GO:0016020">
    <property type="term" value="C:membrane"/>
    <property type="evidence" value="ECO:0007669"/>
    <property type="project" value="UniProtKB-SubCell"/>
</dbReference>
<feature type="transmembrane region" description="Helical" evidence="5">
    <location>
        <begin position="313"/>
        <end position="328"/>
    </location>
</feature>
<dbReference type="AlphaFoldDB" id="A0A7Y3VXX9"/>
<evidence type="ECO:0000256" key="5">
    <source>
        <dbReference type="SAM" id="Phobius"/>
    </source>
</evidence>
<feature type="transmembrane region" description="Helical" evidence="5">
    <location>
        <begin position="102"/>
        <end position="126"/>
    </location>
</feature>
<sequence>MNFKTLLLTIPFWIIFCNIFFSSDYNISIKHIQHALFFVIIPIFFSLIPPQFFNKKYLDRYLFILKITCLVIAITYLFSFFYNNSIEEFFIVFQHISSFRTYVYYQFDLFVIHPTYYTTLLVFGAAHSFDLVLKQKKYNELVFVISFIIISFLLLTRLNILLLMTTLILMVFLRSKLKLQQRIVLSLSIVGLIATLALLTPGIKHRFFELVQSFNVKPKDVSYDSTNIRRAIFDCSVAISKEHFLFGVGFENLQAELNACYHSNYDSSFYENHNYMTHNYFFYILLSSGIFGLALFLLYLFKILRIALKSGNFLFKVFLFNVVMIWFIEDYLYRHYGILYFNLLLICFIRYSENQSIETKTEPKKTLV</sequence>
<feature type="transmembrane region" description="Helical" evidence="5">
    <location>
        <begin position="32"/>
        <end position="49"/>
    </location>
</feature>
<evidence type="ECO:0000256" key="2">
    <source>
        <dbReference type="ARBA" id="ARBA00022692"/>
    </source>
</evidence>
<accession>A0A7Y3VXX9</accession>
<dbReference type="RefSeq" id="WP_171221251.1">
    <property type="nucleotide sequence ID" value="NZ_CP121446.1"/>
</dbReference>
<comment type="subcellular location">
    <subcellularLocation>
        <location evidence="1">Membrane</location>
        <topology evidence="1">Multi-pass membrane protein</topology>
    </subcellularLocation>
</comment>
<name>A0A7Y3VXX9_9FLAO</name>
<dbReference type="PANTHER" id="PTHR37422">
    <property type="entry name" value="TEICHURONIC ACID BIOSYNTHESIS PROTEIN TUAE"/>
    <property type="match status" value="1"/>
</dbReference>
<dbReference type="Pfam" id="PF04932">
    <property type="entry name" value="Wzy_C"/>
    <property type="match status" value="1"/>
</dbReference>
<evidence type="ECO:0000313" key="8">
    <source>
        <dbReference type="Proteomes" id="UP000536509"/>
    </source>
</evidence>
<keyword evidence="4 5" id="KW-0472">Membrane</keyword>
<keyword evidence="7" id="KW-0436">Ligase</keyword>
<evidence type="ECO:0000313" key="7">
    <source>
        <dbReference type="EMBL" id="NNT71058.1"/>
    </source>
</evidence>
<organism evidence="7 8">
    <name type="scientific">Flavobacterium rivulicola</name>
    <dbReference type="NCBI Taxonomy" id="2732161"/>
    <lineage>
        <taxon>Bacteria</taxon>
        <taxon>Pseudomonadati</taxon>
        <taxon>Bacteroidota</taxon>
        <taxon>Flavobacteriia</taxon>
        <taxon>Flavobacteriales</taxon>
        <taxon>Flavobacteriaceae</taxon>
        <taxon>Flavobacterium</taxon>
    </lineage>
</organism>
<reference evidence="7 8" key="1">
    <citation type="submission" date="2020-05" db="EMBL/GenBank/DDBJ databases">
        <title>Draft genome of Flavobacterium sp. IMCC34852.</title>
        <authorList>
            <person name="Song J."/>
            <person name="Cho J.-C."/>
        </authorList>
    </citation>
    <scope>NUCLEOTIDE SEQUENCE [LARGE SCALE GENOMIC DNA]</scope>
    <source>
        <strain evidence="7 8">IMCC34852</strain>
    </source>
</reference>
<evidence type="ECO:0000256" key="1">
    <source>
        <dbReference type="ARBA" id="ARBA00004141"/>
    </source>
</evidence>
<feature type="transmembrane region" description="Helical" evidence="5">
    <location>
        <begin position="184"/>
        <end position="203"/>
    </location>
</feature>
<feature type="domain" description="O-antigen ligase-related" evidence="6">
    <location>
        <begin position="144"/>
        <end position="297"/>
    </location>
</feature>
<feature type="transmembrane region" description="Helical" evidence="5">
    <location>
        <begin position="138"/>
        <end position="154"/>
    </location>
</feature>
<keyword evidence="8" id="KW-1185">Reference proteome</keyword>
<comment type="caution">
    <text evidence="7">The sequence shown here is derived from an EMBL/GenBank/DDBJ whole genome shotgun (WGS) entry which is preliminary data.</text>
</comment>